<gene>
    <name evidence="2" type="ORF">EL18_02027</name>
</gene>
<reference evidence="2 3" key="1">
    <citation type="submission" date="2014-05" db="EMBL/GenBank/DDBJ databases">
        <title>Draft Genome Sequence of Nitratireductor basaltis Strain UMTGB225, A Marine Bacterium Isolated from Green Barrel Tunicate.</title>
        <authorList>
            <person name="Gan H.Y."/>
        </authorList>
    </citation>
    <scope>NUCLEOTIDE SEQUENCE [LARGE SCALE GENOMIC DNA]</scope>
    <source>
        <strain evidence="2 3">UMTGB225</strain>
    </source>
</reference>
<dbReference type="eggNOG" id="COG0639">
    <property type="taxonomic scope" value="Bacteria"/>
</dbReference>
<comment type="caution">
    <text evidence="2">The sequence shown here is derived from an EMBL/GenBank/DDBJ whole genome shotgun (WGS) entry which is preliminary data.</text>
</comment>
<proteinExistence type="predicted"/>
<sequence length="249" mass="27980">MTSEGISFEEAAAPEGLRLYAIGDIHGRFDLMAEMHARIMDEIRRDRSEDWRIIYLGDYIDRGGQEAQVLDFLAQITSEEPRVQALAGNHDQGLLEFLSGNSLDNLFVNNGGETTAASYGVALSADAPREEMQRTRQALLEAMPQSHIAFMRALPLSFTYGDYFFCHAGVRPGVPLEAQDRHDLLWIRQEFLRHQGLFGKVIIHGHTPVRRADVCPNRVNLDTGAWRSGLLTAMMLEGKRKRLLEVALS</sequence>
<evidence type="ECO:0000313" key="3">
    <source>
        <dbReference type="Proteomes" id="UP000053675"/>
    </source>
</evidence>
<evidence type="ECO:0000313" key="2">
    <source>
        <dbReference type="EMBL" id="KFB10986.1"/>
    </source>
</evidence>
<protein>
    <submittedName>
        <fullName evidence="2">Metallophosphoesterase</fullName>
    </submittedName>
</protein>
<keyword evidence="3" id="KW-1185">Reference proteome</keyword>
<dbReference type="RefSeq" id="WP_036482417.1">
    <property type="nucleotide sequence ID" value="NZ_JMQM01000001.1"/>
</dbReference>
<dbReference type="PANTHER" id="PTHR42850:SF4">
    <property type="entry name" value="ZINC-DEPENDENT ENDOPOLYPHOSPHATASE"/>
    <property type="match status" value="1"/>
</dbReference>
<name>A0A084UDF0_9HYPH</name>
<dbReference type="SUPFAM" id="SSF56300">
    <property type="entry name" value="Metallo-dependent phosphatases"/>
    <property type="match status" value="1"/>
</dbReference>
<feature type="domain" description="Calcineurin-like phosphoesterase" evidence="1">
    <location>
        <begin position="18"/>
        <end position="210"/>
    </location>
</feature>
<dbReference type="InterPro" id="IPR050126">
    <property type="entry name" value="Ap4A_hydrolase"/>
</dbReference>
<dbReference type="STRING" id="472175.EL18_02027"/>
<dbReference type="Pfam" id="PF00149">
    <property type="entry name" value="Metallophos"/>
    <property type="match status" value="1"/>
</dbReference>
<dbReference type="OrthoDB" id="9807890at2"/>
<dbReference type="Proteomes" id="UP000053675">
    <property type="component" value="Unassembled WGS sequence"/>
</dbReference>
<dbReference type="GO" id="GO:0016791">
    <property type="term" value="F:phosphatase activity"/>
    <property type="evidence" value="ECO:0007669"/>
    <property type="project" value="TreeGrafter"/>
</dbReference>
<dbReference type="PATRIC" id="fig|472175.3.peg.2035"/>
<dbReference type="GO" id="GO:0005737">
    <property type="term" value="C:cytoplasm"/>
    <property type="evidence" value="ECO:0007669"/>
    <property type="project" value="TreeGrafter"/>
</dbReference>
<dbReference type="GO" id="GO:0008803">
    <property type="term" value="F:bis(5'-nucleosyl)-tetraphosphatase (symmetrical) activity"/>
    <property type="evidence" value="ECO:0007669"/>
    <property type="project" value="TreeGrafter"/>
</dbReference>
<evidence type="ECO:0000259" key="1">
    <source>
        <dbReference type="Pfam" id="PF00149"/>
    </source>
</evidence>
<dbReference type="GO" id="GO:0110154">
    <property type="term" value="P:RNA decapping"/>
    <property type="evidence" value="ECO:0007669"/>
    <property type="project" value="TreeGrafter"/>
</dbReference>
<accession>A0A084UDF0</accession>
<dbReference type="InterPro" id="IPR004843">
    <property type="entry name" value="Calcineurin-like_PHP"/>
</dbReference>
<organism evidence="2 3">
    <name type="scientific">Nitratireductor basaltis</name>
    <dbReference type="NCBI Taxonomy" id="472175"/>
    <lineage>
        <taxon>Bacteria</taxon>
        <taxon>Pseudomonadati</taxon>
        <taxon>Pseudomonadota</taxon>
        <taxon>Alphaproteobacteria</taxon>
        <taxon>Hyphomicrobiales</taxon>
        <taxon>Phyllobacteriaceae</taxon>
        <taxon>Nitratireductor</taxon>
    </lineage>
</organism>
<dbReference type="PANTHER" id="PTHR42850">
    <property type="entry name" value="METALLOPHOSPHOESTERASE"/>
    <property type="match status" value="1"/>
</dbReference>
<dbReference type="AlphaFoldDB" id="A0A084UDF0"/>
<dbReference type="EMBL" id="JMQM01000001">
    <property type="protein sequence ID" value="KFB10986.1"/>
    <property type="molecule type" value="Genomic_DNA"/>
</dbReference>
<dbReference type="Gene3D" id="3.60.21.10">
    <property type="match status" value="1"/>
</dbReference>
<dbReference type="InterPro" id="IPR029052">
    <property type="entry name" value="Metallo-depent_PP-like"/>
</dbReference>